<dbReference type="GO" id="GO:0031511">
    <property type="term" value="C:Mis6-Sim4 complex"/>
    <property type="evidence" value="ECO:0007669"/>
    <property type="project" value="InterPro"/>
</dbReference>
<organism evidence="2 3">
    <name type="scientific">Metarhizium guizhouense (strain ARSEF 977)</name>
    <dbReference type="NCBI Taxonomy" id="1276136"/>
    <lineage>
        <taxon>Eukaryota</taxon>
        <taxon>Fungi</taxon>
        <taxon>Dikarya</taxon>
        <taxon>Ascomycota</taxon>
        <taxon>Pezizomycotina</taxon>
        <taxon>Sordariomycetes</taxon>
        <taxon>Hypocreomycetidae</taxon>
        <taxon>Hypocreales</taxon>
        <taxon>Clavicipitaceae</taxon>
        <taxon>Metarhizium</taxon>
    </lineage>
</organism>
<dbReference type="HOGENOM" id="CLU_006222_0_0_1"/>
<feature type="compositionally biased region" description="Polar residues" evidence="1">
    <location>
        <begin position="188"/>
        <end position="210"/>
    </location>
</feature>
<reference evidence="2 3" key="1">
    <citation type="journal article" date="2014" name="Proc. Natl. Acad. Sci. U.S.A.">
        <title>Trajectory and genomic determinants of fungal-pathogen speciation and host adaptation.</title>
        <authorList>
            <person name="Hu X."/>
            <person name="Xiao G."/>
            <person name="Zheng P."/>
            <person name="Shang Y."/>
            <person name="Su Y."/>
            <person name="Zhang X."/>
            <person name="Liu X."/>
            <person name="Zhan S."/>
            <person name="St Leger R.J."/>
            <person name="Wang C."/>
        </authorList>
    </citation>
    <scope>NUCLEOTIDE SEQUENCE [LARGE SCALE GENOMIC DNA]</scope>
    <source>
        <strain evidence="2 3">ARSEF 977</strain>
    </source>
</reference>
<evidence type="ECO:0000313" key="2">
    <source>
        <dbReference type="EMBL" id="KID81731.1"/>
    </source>
</evidence>
<comment type="caution">
    <text evidence="2">The sequence shown here is derived from an EMBL/GenBank/DDBJ whole genome shotgun (WGS) entry which is preliminary data.</text>
</comment>
<dbReference type="Proteomes" id="UP000031192">
    <property type="component" value="Unassembled WGS sequence"/>
</dbReference>
<sequence>MQQDAPIPALGSSRLNTDFTFRPRPQNKDLQYVQRSKSPSRGPPDGRVEHMEAARPEAAPAISGGDRIYRQANSQKQLQDVLKRAAGVEAAQVQVRRQRELDHLVRASTAMQGPTMSRTTLTNRVFNSKIRAKRRFLLPSQPHRELETTLQRGWSRKSSRCRRYNKARTVRDAITVAANHPRPAAAVSISSTPTRETTPGTQLPESSLAQSPPRVPKTTDTYRPSVPRNEARGSGLARDGGYISETPSPGPPPQARLRAPSSMEEDSLAAAPWELPQYQHISRADGSNEPRTPPRSQTGDRDRESSIPGSEALNLGDRSSLASTTSEKSVRDRSPIPAGEVDPDYLPSSSSPVSLQGEDGEEEPEAPVIRAFGPDSQPATPTSSRNTSDVFSPFEPTASHMSLLSSPGGSDTSRRPPSDGNSTPTAGRPRPGTRLRFLDHYLHAIFDQETWGGADFLARQGKVYREVIGTFFDVGCKCSHAREQSEPAQSHSMRETVTHPQRLFPPLSEIFGPSGSYDPTSYFHLWQRILSDQPALPLSLRKSEAFLARFPITIRGLFDIDSAWTRHVLGSFQTGPVRFSAFVLFPSSADSPRSKMSASSNTLSHERLQEFYDDIIFPAIREAIKDPFHQEIPQSFYMDLARFWSLVVEKANLLRIPTKRGENVAYFKNPRLLFQAYDLKNTFARPRLHETFSSFGDTVLAGLDPDQLDMRSCWIDIGARYYADGPGVRQRGGTEPITLLWKSQCNRHLHESLVKIAPRSPLSATHFRSFLLRDTGNVMFKTIRSRTVDARHPDSRQPGIIRAKAYNSNKRIFGLLIDRNYSLYNSPSLLLAALNQDMIQDLDSVSKRSGKHDRVFTTRHSRESTLHAWEANKRHVNAISGPETVMNYGVRKELTFCLSAILKEWSDSSFDTGRNAHTGPFSRVLPLGPDSDIIFSRKRRCPVPTKRCFATELFVRRLFALYTAQLLCRLVVYNFSSERDYNFDKWIWLSTWNAEKSRGEFWERRGLGLEAPIKASGMLWIPRDLIDWRRGHVALATLIDLYIPRSPLQSWLTSQNNIQGLSTTQLTVEYIVQEWAGEAFQEHRDQKGHELADRIAGLCAEETAREYNLHLLDKVQSYWDRARAKAGRKGRKLPASLPRLQRAREDVAADRSRIVTARTIWEIYNEAWPVYAAVLPDDDADMRMPAELPCWMTTSKYLPPKDGCFSGCTGRSTRSIMVTFNSNQAKEVGTNHTVGTWYHGKPTFFQMQYWAPYFSPPEDNRDLRVASMPSVTPEVLTAARFQDLGRAAHQYCLRIMDRTEDLRKTGKDTVNSRCRRVLRQMTLLACPTWGSGRNRFTQRSDPLQLQRIRGAVRPLSTTAERTVQDNLVTRDGPVERELERMRVLLARVTSWVANLPNQPASNRHKGWRRICLGV</sequence>
<feature type="region of interest" description="Disordered" evidence="1">
    <location>
        <begin position="1"/>
        <end position="63"/>
    </location>
</feature>
<dbReference type="Pfam" id="PF13093">
    <property type="entry name" value="FTA4"/>
    <property type="match status" value="1"/>
</dbReference>
<dbReference type="OrthoDB" id="5096121at2759"/>
<feature type="compositionally biased region" description="Polar residues" evidence="1">
    <location>
        <begin position="377"/>
        <end position="390"/>
    </location>
</feature>
<dbReference type="EMBL" id="AZNH01000124">
    <property type="protein sequence ID" value="KID81731.1"/>
    <property type="molecule type" value="Genomic_DNA"/>
</dbReference>
<proteinExistence type="predicted"/>
<dbReference type="InterPro" id="IPR025207">
    <property type="entry name" value="Sim4_Fta4"/>
</dbReference>
<evidence type="ECO:0000313" key="3">
    <source>
        <dbReference type="Proteomes" id="UP000031192"/>
    </source>
</evidence>
<feature type="region of interest" description="Disordered" evidence="1">
    <location>
        <begin position="177"/>
        <end position="433"/>
    </location>
</feature>
<protein>
    <submittedName>
        <fullName evidence="2">Uncharacterized protein</fullName>
    </submittedName>
</protein>
<feature type="compositionally biased region" description="Basic and acidic residues" evidence="1">
    <location>
        <begin position="44"/>
        <end position="55"/>
    </location>
</feature>
<evidence type="ECO:0000256" key="1">
    <source>
        <dbReference type="SAM" id="MobiDB-lite"/>
    </source>
</evidence>
<name>A0A0B4GW56_METGA</name>
<gene>
    <name evidence="2" type="ORF">MGU_10936</name>
</gene>
<accession>A0A0B4GW56</accession>
<feature type="compositionally biased region" description="Polar residues" evidence="1">
    <location>
        <begin position="399"/>
        <end position="411"/>
    </location>
</feature>
<keyword evidence="3" id="KW-1185">Reference proteome</keyword>